<evidence type="ECO:0000313" key="1">
    <source>
        <dbReference type="EMBL" id="AQT68394.1"/>
    </source>
</evidence>
<dbReference type="STRING" id="1936003.STSP2_01554"/>
<gene>
    <name evidence="1" type="ORF">STSP2_01554</name>
</gene>
<name>A0A1U9NKZ3_9BACT</name>
<proteinExistence type="predicted"/>
<dbReference type="Proteomes" id="UP000189674">
    <property type="component" value="Chromosome"/>
</dbReference>
<evidence type="ECO:0000313" key="2">
    <source>
        <dbReference type="Proteomes" id="UP000189674"/>
    </source>
</evidence>
<protein>
    <submittedName>
        <fullName evidence="1">Tfp pilus assembly protein PilX</fullName>
    </submittedName>
</protein>
<organism evidence="1 2">
    <name type="scientific">Anaerohalosphaera lusitana</name>
    <dbReference type="NCBI Taxonomy" id="1936003"/>
    <lineage>
        <taxon>Bacteria</taxon>
        <taxon>Pseudomonadati</taxon>
        <taxon>Planctomycetota</taxon>
        <taxon>Phycisphaerae</taxon>
        <taxon>Sedimentisphaerales</taxon>
        <taxon>Anaerohalosphaeraceae</taxon>
        <taxon>Anaerohalosphaera</taxon>
    </lineage>
</organism>
<reference evidence="2" key="1">
    <citation type="submission" date="2017-02" db="EMBL/GenBank/DDBJ databases">
        <title>Comparative genomics and description of representatives of a novel lineage of planctomycetes thriving in anoxic sediments.</title>
        <authorList>
            <person name="Spring S."/>
            <person name="Bunk B."/>
            <person name="Sproer C."/>
        </authorList>
    </citation>
    <scope>NUCLEOTIDE SEQUENCE [LARGE SCALE GENOMIC DNA]</scope>
    <source>
        <strain evidence="2">ST-NAGAB-D1</strain>
    </source>
</reference>
<keyword evidence="2" id="KW-1185">Reference proteome</keyword>
<sequence length="469" mass="50042" precursor="true">MSAKKRKNTRPGFAMVMSMMFLVLFSSLAVGIFTTSSGNVEIADNQREGNLALVSAESGIDITRYWLNGIEVSGSVAPSNRLSEVYNTLTGRLNGASVTNLSVNYNSLEDKIEIPDPSVKDGVVLDGSSGQKFRAELRQLDGDTLELEVTGISGQISRKITTNFSFGQRSSRVFDYGVASKGPIEIKGNADIMGANDPSEASLYIESLDEHEALAMNGNVSIAGDVDIANPDGYVDMKGPGTIGGESGQDAIDNHVDIGVDTVEFPMPDCSEFEAWAVNTVDSSTKVNGNVTLENIRIEAGTNPTFGGNVTLRGVVYIESPNHVKFSGNTDLQGVIVAEGDIDNPVSGDKLEFTGNMDNMGVDELPSDSQFDGLREKTGTFIMAPGFEVEFKGNFDTIDGAIAASGIRFTGNAGGTITNSLINYSDETMTFQGNARVYIDRSDSDPDPSGFEGSYVLEFMQSTYSEGGF</sequence>
<dbReference type="RefSeq" id="WP_146661355.1">
    <property type="nucleotide sequence ID" value="NZ_CP019791.1"/>
</dbReference>
<dbReference type="EMBL" id="CP019791">
    <property type="protein sequence ID" value="AQT68394.1"/>
    <property type="molecule type" value="Genomic_DNA"/>
</dbReference>
<dbReference type="AlphaFoldDB" id="A0A1U9NKZ3"/>
<dbReference type="KEGG" id="alus:STSP2_01554"/>
<accession>A0A1U9NKZ3</accession>